<keyword evidence="2" id="KW-0535">Nitrogen fixation</keyword>
<reference evidence="4" key="1">
    <citation type="submission" date="2020-10" db="EMBL/GenBank/DDBJ databases">
        <authorList>
            <person name="Gilroy R."/>
        </authorList>
    </citation>
    <scope>NUCLEOTIDE SEQUENCE</scope>
    <source>
        <strain evidence="4">7463</strain>
    </source>
</reference>
<dbReference type="PANTHER" id="PTHR37478">
    <property type="match status" value="1"/>
</dbReference>
<dbReference type="InterPro" id="IPR036388">
    <property type="entry name" value="WH-like_DNA-bd_sf"/>
</dbReference>
<comment type="similarity">
    <text evidence="1">Belongs to the UPF0251 family.</text>
</comment>
<dbReference type="CDD" id="cd00851">
    <property type="entry name" value="MTH1175"/>
    <property type="match status" value="1"/>
</dbReference>
<accession>A0A9D1IJ23</accession>
<reference evidence="4" key="2">
    <citation type="journal article" date="2021" name="PeerJ">
        <title>Extensive microbial diversity within the chicken gut microbiome revealed by metagenomics and culture.</title>
        <authorList>
            <person name="Gilroy R."/>
            <person name="Ravi A."/>
            <person name="Getino M."/>
            <person name="Pursley I."/>
            <person name="Horton D.L."/>
            <person name="Alikhan N.F."/>
            <person name="Baker D."/>
            <person name="Gharbi K."/>
            <person name="Hall N."/>
            <person name="Watson M."/>
            <person name="Adriaenssens E.M."/>
            <person name="Foster-Nyarko E."/>
            <person name="Jarju S."/>
            <person name="Secka A."/>
            <person name="Antonio M."/>
            <person name="Oren A."/>
            <person name="Chaudhuri R.R."/>
            <person name="La Ragione R."/>
            <person name="Hildebrand F."/>
            <person name="Pallen M.J."/>
        </authorList>
    </citation>
    <scope>NUCLEOTIDE SEQUENCE</scope>
    <source>
        <strain evidence="4">7463</strain>
    </source>
</reference>
<comment type="caution">
    <text evidence="4">The sequence shown here is derived from an EMBL/GenBank/DDBJ whole genome shotgun (WGS) entry which is preliminary data.</text>
</comment>
<dbReference type="InterPro" id="IPR003731">
    <property type="entry name" value="Di-Nase_FeMo-co_biosynth"/>
</dbReference>
<organism evidence="4 5">
    <name type="scientific">Candidatus Aphodousia faecigallinarum</name>
    <dbReference type="NCBI Taxonomy" id="2840677"/>
    <lineage>
        <taxon>Bacteria</taxon>
        <taxon>Pseudomonadati</taxon>
        <taxon>Pseudomonadota</taxon>
        <taxon>Betaproteobacteria</taxon>
        <taxon>Burkholderiales</taxon>
        <taxon>Sutterellaceae</taxon>
        <taxon>Sutterellaceae incertae sedis</taxon>
        <taxon>Candidatus Aphodousia</taxon>
    </lineage>
</organism>
<name>A0A9D1IJ23_9BURK</name>
<dbReference type="InterPro" id="IPR002852">
    <property type="entry name" value="UPF0251"/>
</dbReference>
<evidence type="ECO:0000313" key="4">
    <source>
        <dbReference type="EMBL" id="HIU36704.1"/>
    </source>
</evidence>
<dbReference type="SUPFAM" id="SSF88659">
    <property type="entry name" value="Sigma3 and sigma4 domains of RNA polymerase sigma factors"/>
    <property type="match status" value="1"/>
</dbReference>
<dbReference type="InterPro" id="IPR036105">
    <property type="entry name" value="DiNase_FeMo-co_biosyn_sf"/>
</dbReference>
<dbReference type="EMBL" id="DVMY01000006">
    <property type="protein sequence ID" value="HIU36704.1"/>
    <property type="molecule type" value="Genomic_DNA"/>
</dbReference>
<sequence length="262" mass="28874">MPRPSRCRRVCAEPIFKTFGADTNETISPITLFVDEYEVIRLVDYEKRTHEQCAEQMQISRTTVTEIYEKARFKLADAIVNGKKLVISGGHYKTCQGMAQRNCPGRCRWRRGNQCQMKNTFEGANIMKIAIPVKNENIYQHFGMASVFKIYTVENNQITATTMEETNGRGHGAMLDVLLANAVNCVICGGIGDGAIQALNQADIKLYAGISGIADDAVTSLMAGTLQSDMQAACSKHQHAHQGQCAHGDCGQHHGNCHCDCK</sequence>
<gene>
    <name evidence="4" type="ORF">IAC56_00255</name>
</gene>
<dbReference type="Proteomes" id="UP000824083">
    <property type="component" value="Unassembled WGS sequence"/>
</dbReference>
<evidence type="ECO:0000256" key="1">
    <source>
        <dbReference type="ARBA" id="ARBA00009350"/>
    </source>
</evidence>
<dbReference type="InterPro" id="IPR033913">
    <property type="entry name" value="MTH1175_dom"/>
</dbReference>
<proteinExistence type="inferred from homology"/>
<dbReference type="InterPro" id="IPR013324">
    <property type="entry name" value="RNA_pol_sigma_r3/r4-like"/>
</dbReference>
<evidence type="ECO:0000313" key="5">
    <source>
        <dbReference type="Proteomes" id="UP000824083"/>
    </source>
</evidence>
<dbReference type="Gene3D" id="1.10.10.10">
    <property type="entry name" value="Winged helix-like DNA-binding domain superfamily/Winged helix DNA-binding domain"/>
    <property type="match status" value="1"/>
</dbReference>
<dbReference type="PANTHER" id="PTHR37478:SF2">
    <property type="entry name" value="UPF0251 PROTEIN TK0562"/>
    <property type="match status" value="1"/>
</dbReference>
<dbReference type="Pfam" id="PF02579">
    <property type="entry name" value="Nitro_FeMo-Co"/>
    <property type="match status" value="1"/>
</dbReference>
<protein>
    <submittedName>
        <fullName evidence="4">DUF134 domain-containing protein</fullName>
    </submittedName>
</protein>
<evidence type="ECO:0000256" key="2">
    <source>
        <dbReference type="ARBA" id="ARBA00023231"/>
    </source>
</evidence>
<dbReference type="Pfam" id="PF02001">
    <property type="entry name" value="DUF134"/>
    <property type="match status" value="1"/>
</dbReference>
<dbReference type="Gene3D" id="3.30.420.130">
    <property type="entry name" value="Dinitrogenase iron-molybdenum cofactor biosynthesis domain"/>
    <property type="match status" value="1"/>
</dbReference>
<feature type="domain" description="Dinitrogenase iron-molybdenum cofactor biosynthesis" evidence="3">
    <location>
        <begin position="135"/>
        <end position="221"/>
    </location>
</feature>
<evidence type="ECO:0000259" key="3">
    <source>
        <dbReference type="Pfam" id="PF02579"/>
    </source>
</evidence>
<dbReference type="AlphaFoldDB" id="A0A9D1IJ23"/>
<dbReference type="SUPFAM" id="SSF53146">
    <property type="entry name" value="Nitrogenase accessory factor-like"/>
    <property type="match status" value="1"/>
</dbReference>